<protein>
    <submittedName>
        <fullName evidence="1">RCG44051, isoform CRA_c</fullName>
    </submittedName>
</protein>
<evidence type="ECO:0000313" key="2">
    <source>
        <dbReference type="Proteomes" id="UP000234681"/>
    </source>
</evidence>
<sequence length="66" mass="7865">MQSECARWLLTWQREFSAGQSLRDIIMDVAFNDLQGRKKKKNDSPWRRRFEKAAHCGYCQFEILGL</sequence>
<gene>
    <name evidence="1" type="ORF">rCG_44051</name>
</gene>
<proteinExistence type="predicted"/>
<organism evidence="1 2">
    <name type="scientific">Rattus norvegicus</name>
    <name type="common">Rat</name>
    <dbReference type="NCBI Taxonomy" id="10116"/>
    <lineage>
        <taxon>Eukaryota</taxon>
        <taxon>Metazoa</taxon>
        <taxon>Chordata</taxon>
        <taxon>Craniata</taxon>
        <taxon>Vertebrata</taxon>
        <taxon>Euteleostomi</taxon>
        <taxon>Mammalia</taxon>
        <taxon>Eutheria</taxon>
        <taxon>Euarchontoglires</taxon>
        <taxon>Glires</taxon>
        <taxon>Rodentia</taxon>
        <taxon>Myomorpha</taxon>
        <taxon>Muroidea</taxon>
        <taxon>Muridae</taxon>
        <taxon>Murinae</taxon>
        <taxon>Rattus</taxon>
    </lineage>
</organism>
<reference evidence="2" key="1">
    <citation type="submission" date="2005-09" db="EMBL/GenBank/DDBJ databases">
        <authorList>
            <person name="Mural R.J."/>
            <person name="Li P.W."/>
            <person name="Adams M.D."/>
            <person name="Amanatides P.G."/>
            <person name="Baden-Tillson H."/>
            <person name="Barnstead M."/>
            <person name="Chin S.H."/>
            <person name="Dew I."/>
            <person name="Evans C.A."/>
            <person name="Ferriera S."/>
            <person name="Flanigan M."/>
            <person name="Fosler C."/>
            <person name="Glodek A."/>
            <person name="Gu Z."/>
            <person name="Holt R.A."/>
            <person name="Jennings D."/>
            <person name="Kraft C.L."/>
            <person name="Lu F."/>
            <person name="Nguyen T."/>
            <person name="Nusskern D.R."/>
            <person name="Pfannkoch C.M."/>
            <person name="Sitter C."/>
            <person name="Sutton G.G."/>
            <person name="Venter J.C."/>
            <person name="Wang Z."/>
            <person name="Woodage T."/>
            <person name="Zheng X.H."/>
            <person name="Zhong F."/>
        </authorList>
    </citation>
    <scope>NUCLEOTIDE SEQUENCE [LARGE SCALE GENOMIC DNA]</scope>
    <source>
        <strain>BN</strain>
        <strain evidence="2">Sprague-Dawley</strain>
    </source>
</reference>
<dbReference type="AlphaFoldDB" id="A6J7P0"/>
<accession>A6J7P0</accession>
<dbReference type="EMBL" id="CH473977">
    <property type="protein sequence ID" value="EDL98390.1"/>
    <property type="molecule type" value="Genomic_DNA"/>
</dbReference>
<name>A6J7P0_RAT</name>
<evidence type="ECO:0000313" key="1">
    <source>
        <dbReference type="EMBL" id="EDL98390.1"/>
    </source>
</evidence>
<dbReference type="Proteomes" id="UP000234681">
    <property type="component" value="Chromosome 17"/>
</dbReference>